<feature type="region of interest" description="Disordered" evidence="1">
    <location>
        <begin position="54"/>
        <end position="73"/>
    </location>
</feature>
<accession>A0A5B6VWF6</accession>
<name>A0A5B6VWF6_9ROSI</name>
<dbReference type="Proteomes" id="UP000325315">
    <property type="component" value="Unassembled WGS sequence"/>
</dbReference>
<sequence length="207" mass="23530">MSDLIDQNAHSVADDTPVSAKHMRVLVLSTVPKITSFENTPKWLRKTVQIARVGSTTRERPQRNPAVRSEGRAPTRTYAIRAREEASSPNLTTHDVTLNCGKKYIELRCENWDTLYVESDEQDRSSVVISHMSAQRYVRKGYEVYLSFAMNAKETELKLASNTVQISIAPYRMAPIELKELKAQLQELTDKGFADQVVLHGVLQYYL</sequence>
<evidence type="ECO:0000256" key="1">
    <source>
        <dbReference type="SAM" id="MobiDB-lite"/>
    </source>
</evidence>
<dbReference type="AlphaFoldDB" id="A0A5B6VWF6"/>
<protein>
    <submittedName>
        <fullName evidence="2">Vacuolar protein sorting-associated protein 35B-like</fullName>
    </submittedName>
</protein>
<evidence type="ECO:0000313" key="2">
    <source>
        <dbReference type="EMBL" id="KAA3473550.1"/>
    </source>
</evidence>
<organism evidence="2 3">
    <name type="scientific">Gossypium australe</name>
    <dbReference type="NCBI Taxonomy" id="47621"/>
    <lineage>
        <taxon>Eukaryota</taxon>
        <taxon>Viridiplantae</taxon>
        <taxon>Streptophyta</taxon>
        <taxon>Embryophyta</taxon>
        <taxon>Tracheophyta</taxon>
        <taxon>Spermatophyta</taxon>
        <taxon>Magnoliopsida</taxon>
        <taxon>eudicotyledons</taxon>
        <taxon>Gunneridae</taxon>
        <taxon>Pentapetalae</taxon>
        <taxon>rosids</taxon>
        <taxon>malvids</taxon>
        <taxon>Malvales</taxon>
        <taxon>Malvaceae</taxon>
        <taxon>Malvoideae</taxon>
        <taxon>Gossypium</taxon>
    </lineage>
</organism>
<dbReference type="EMBL" id="SMMG02000005">
    <property type="protein sequence ID" value="KAA3473550.1"/>
    <property type="molecule type" value="Genomic_DNA"/>
</dbReference>
<dbReference type="OrthoDB" id="1002399at2759"/>
<reference evidence="3" key="1">
    <citation type="journal article" date="2019" name="Plant Biotechnol. J.">
        <title>Genome sequencing of the Australian wild diploid species Gossypium australe highlights disease resistance and delayed gland morphogenesis.</title>
        <authorList>
            <person name="Cai Y."/>
            <person name="Cai X."/>
            <person name="Wang Q."/>
            <person name="Wang P."/>
            <person name="Zhang Y."/>
            <person name="Cai C."/>
            <person name="Xu Y."/>
            <person name="Wang K."/>
            <person name="Zhou Z."/>
            <person name="Wang C."/>
            <person name="Geng S."/>
            <person name="Li B."/>
            <person name="Dong Q."/>
            <person name="Hou Y."/>
            <person name="Wang H."/>
            <person name="Ai P."/>
            <person name="Liu Z."/>
            <person name="Yi F."/>
            <person name="Sun M."/>
            <person name="An G."/>
            <person name="Cheng J."/>
            <person name="Zhang Y."/>
            <person name="Shi Q."/>
            <person name="Xie Y."/>
            <person name="Shi X."/>
            <person name="Chang Y."/>
            <person name="Huang F."/>
            <person name="Chen Y."/>
            <person name="Hong S."/>
            <person name="Mi L."/>
            <person name="Sun Q."/>
            <person name="Zhang L."/>
            <person name="Zhou B."/>
            <person name="Peng R."/>
            <person name="Zhang X."/>
            <person name="Liu F."/>
        </authorList>
    </citation>
    <scope>NUCLEOTIDE SEQUENCE [LARGE SCALE GENOMIC DNA]</scope>
    <source>
        <strain evidence="3">cv. PA1801</strain>
    </source>
</reference>
<evidence type="ECO:0000313" key="3">
    <source>
        <dbReference type="Proteomes" id="UP000325315"/>
    </source>
</evidence>
<gene>
    <name evidence="2" type="ORF">EPI10_023916</name>
</gene>
<proteinExistence type="predicted"/>
<keyword evidence="3" id="KW-1185">Reference proteome</keyword>
<comment type="caution">
    <text evidence="2">The sequence shown here is derived from an EMBL/GenBank/DDBJ whole genome shotgun (WGS) entry which is preliminary data.</text>
</comment>